<proteinExistence type="predicted"/>
<evidence type="ECO:0008006" key="13">
    <source>
        <dbReference type="Google" id="ProtNLM"/>
    </source>
</evidence>
<dbReference type="InterPro" id="IPR000917">
    <property type="entry name" value="Sulfatase_N"/>
</dbReference>
<dbReference type="PANTHER" id="PTHR30443">
    <property type="entry name" value="INNER MEMBRANE PROTEIN"/>
    <property type="match status" value="1"/>
</dbReference>
<evidence type="ECO:0000256" key="2">
    <source>
        <dbReference type="ARBA" id="ARBA00022475"/>
    </source>
</evidence>
<dbReference type="PANTHER" id="PTHR30443:SF0">
    <property type="entry name" value="PHOSPHOETHANOLAMINE TRANSFERASE EPTA"/>
    <property type="match status" value="1"/>
</dbReference>
<feature type="domain" description="Phosphoethanolamine transferase N-terminal" evidence="10">
    <location>
        <begin position="72"/>
        <end position="182"/>
    </location>
</feature>
<dbReference type="KEGG" id="rcm:A1E_03835"/>
<evidence type="ECO:0000256" key="6">
    <source>
        <dbReference type="ARBA" id="ARBA00022989"/>
    </source>
</evidence>
<dbReference type="CDD" id="cd16017">
    <property type="entry name" value="LptA"/>
    <property type="match status" value="1"/>
</dbReference>
<dbReference type="AlphaFoldDB" id="A8EZB3"/>
<dbReference type="InterPro" id="IPR040423">
    <property type="entry name" value="PEA_transferase"/>
</dbReference>
<dbReference type="InterPro" id="IPR017850">
    <property type="entry name" value="Alkaline_phosphatase_core_sf"/>
</dbReference>
<evidence type="ECO:0000256" key="7">
    <source>
        <dbReference type="ARBA" id="ARBA00023136"/>
    </source>
</evidence>
<organism evidence="11 12">
    <name type="scientific">Rickettsia canadensis (strain McKiel)</name>
    <dbReference type="NCBI Taxonomy" id="293613"/>
    <lineage>
        <taxon>Bacteria</taxon>
        <taxon>Pseudomonadati</taxon>
        <taxon>Pseudomonadota</taxon>
        <taxon>Alphaproteobacteria</taxon>
        <taxon>Rickettsiales</taxon>
        <taxon>Rickettsiaceae</taxon>
        <taxon>Rickettsieae</taxon>
        <taxon>Rickettsia</taxon>
        <taxon>belli group</taxon>
    </lineage>
</organism>
<keyword evidence="3" id="KW-0997">Cell inner membrane</keyword>
<dbReference type="GO" id="GO:0005886">
    <property type="term" value="C:plasma membrane"/>
    <property type="evidence" value="ECO:0007669"/>
    <property type="project" value="UniProtKB-SubCell"/>
</dbReference>
<feature type="transmembrane region" description="Helical" evidence="8">
    <location>
        <begin position="67"/>
        <end position="83"/>
    </location>
</feature>
<feature type="transmembrane region" description="Helical" evidence="8">
    <location>
        <begin position="129"/>
        <end position="151"/>
    </location>
</feature>
<dbReference type="EMBL" id="CP000409">
    <property type="protein sequence ID" value="ABV73696.1"/>
    <property type="molecule type" value="Genomic_DNA"/>
</dbReference>
<reference evidence="12" key="1">
    <citation type="submission" date="2007-09" db="EMBL/GenBank/DDBJ databases">
        <title>Complete genome sequence of Rickettsia canadensis.</title>
        <authorList>
            <person name="Madan A."/>
            <person name="Fahey J."/>
            <person name="Helton E."/>
            <person name="Ketteman M."/>
            <person name="Madan A."/>
            <person name="Rodrigues S."/>
            <person name="Sanchez A."/>
            <person name="Whiting M."/>
            <person name="Dasch G."/>
            <person name="Eremeeva M."/>
        </authorList>
    </citation>
    <scope>NUCLEOTIDE SEQUENCE [LARGE SCALE GENOMIC DNA]</scope>
    <source>
        <strain evidence="12">McKiel</strain>
    </source>
</reference>
<evidence type="ECO:0000256" key="4">
    <source>
        <dbReference type="ARBA" id="ARBA00022679"/>
    </source>
</evidence>
<sequence length="534" mass="61140">MVVIKFTYIMFYMLKIIQKHLDTKLIKLSAILAFIYCLLFNTAILIYKFAYYKATIFRGILELSKDFCYIYIFVFIAFFGLNVHRLVLKIGTGFLFITSAITSYYIYFFKINPTKQVIGSFFSTDLNEVYELTSIKLIIWIIFCLFTCFYTIKSFTAENSKSFVTKLLSATCVLIFVYNIITPSFKILKNYFPVQYLHNTYLNFAGNFGNKNYACIDISNQYDFRDNSDDDIIGVLVIGESARFDHFGINGYARDTTPYLKTVQNLISFKAKSSSNLTYISVPSLLSRYPASQIENSRQENSFLSILTNLGFNTTWIGTQTLMRSFANFDLSNIYNDVNFTIVPGGSALFSLNDHDEKILPFIKEIITNSEKQFLVVHTSGSHWNYNARYPKEFEYFTPTCPIKVKGDASDCDKLALVNSYDNSILYTDFFLSNLIDLLKNKNAFLLYVSDHGESLGEDGYYGHGGPLLTEQVTVPLIVWVSDDFKAKYPKSVSSIKNYANTEISHDYVFHSILDCLNIDSDIIDKDLSICKSS</sequence>
<dbReference type="eggNOG" id="COG2194">
    <property type="taxonomic scope" value="Bacteria"/>
</dbReference>
<dbReference type="Gene3D" id="3.40.720.10">
    <property type="entry name" value="Alkaline Phosphatase, subunit A"/>
    <property type="match status" value="1"/>
</dbReference>
<dbReference type="InterPro" id="IPR058130">
    <property type="entry name" value="PEA_transf_C"/>
</dbReference>
<comment type="subcellular location">
    <subcellularLocation>
        <location evidence="1">Cell inner membrane</location>
        <topology evidence="1">Multi-pass membrane protein</topology>
    </subcellularLocation>
</comment>
<keyword evidence="5 8" id="KW-0812">Transmembrane</keyword>
<dbReference type="GO" id="GO:0016776">
    <property type="term" value="F:phosphotransferase activity, phosphate group as acceptor"/>
    <property type="evidence" value="ECO:0007669"/>
    <property type="project" value="TreeGrafter"/>
</dbReference>
<keyword evidence="6 8" id="KW-1133">Transmembrane helix</keyword>
<evidence type="ECO:0000313" key="12">
    <source>
        <dbReference type="Proteomes" id="UP000007056"/>
    </source>
</evidence>
<accession>A8EZB3</accession>
<dbReference type="InterPro" id="IPR012549">
    <property type="entry name" value="EptA-like_N"/>
</dbReference>
<gene>
    <name evidence="11" type="ordered locus">A1E_03835</name>
</gene>
<feature type="transmembrane region" description="Helical" evidence="8">
    <location>
        <begin position="163"/>
        <end position="181"/>
    </location>
</feature>
<dbReference type="Pfam" id="PF00884">
    <property type="entry name" value="Sulfatase"/>
    <property type="match status" value="1"/>
</dbReference>
<evidence type="ECO:0000259" key="10">
    <source>
        <dbReference type="Pfam" id="PF08019"/>
    </source>
</evidence>
<protein>
    <recommendedName>
        <fullName evidence="13">Membrane-associated metal-dependent hydrolase</fullName>
    </recommendedName>
</protein>
<dbReference type="STRING" id="293613.A1E_03835"/>
<feature type="transmembrane region" description="Helical" evidence="8">
    <location>
        <begin position="25"/>
        <end position="47"/>
    </location>
</feature>
<dbReference type="SUPFAM" id="SSF53649">
    <property type="entry name" value="Alkaline phosphatase-like"/>
    <property type="match status" value="1"/>
</dbReference>
<name>A8EZB3_RICCK</name>
<dbReference type="GO" id="GO:0009244">
    <property type="term" value="P:lipopolysaccharide core region biosynthetic process"/>
    <property type="evidence" value="ECO:0007669"/>
    <property type="project" value="TreeGrafter"/>
</dbReference>
<dbReference type="Pfam" id="PF08019">
    <property type="entry name" value="EptA_B_N"/>
    <property type="match status" value="1"/>
</dbReference>
<evidence type="ECO:0000256" key="1">
    <source>
        <dbReference type="ARBA" id="ARBA00004429"/>
    </source>
</evidence>
<keyword evidence="4" id="KW-0808">Transferase</keyword>
<evidence type="ECO:0000256" key="8">
    <source>
        <dbReference type="SAM" id="Phobius"/>
    </source>
</evidence>
<feature type="transmembrane region" description="Helical" evidence="8">
    <location>
        <begin position="90"/>
        <end position="109"/>
    </location>
</feature>
<evidence type="ECO:0000256" key="5">
    <source>
        <dbReference type="ARBA" id="ARBA00022692"/>
    </source>
</evidence>
<feature type="domain" description="Sulfatase N-terminal" evidence="9">
    <location>
        <begin position="235"/>
        <end position="519"/>
    </location>
</feature>
<evidence type="ECO:0000313" key="11">
    <source>
        <dbReference type="EMBL" id="ABV73696.1"/>
    </source>
</evidence>
<keyword evidence="2" id="KW-1003">Cell membrane</keyword>
<dbReference type="HOGENOM" id="CLU_018534_1_1_5"/>
<evidence type="ECO:0000256" key="3">
    <source>
        <dbReference type="ARBA" id="ARBA00022519"/>
    </source>
</evidence>
<evidence type="ECO:0000259" key="9">
    <source>
        <dbReference type="Pfam" id="PF00884"/>
    </source>
</evidence>
<dbReference type="Proteomes" id="UP000007056">
    <property type="component" value="Chromosome"/>
</dbReference>
<keyword evidence="7 8" id="KW-0472">Membrane</keyword>